<keyword evidence="5 9" id="KW-0472">Membrane</keyword>
<proteinExistence type="inferred from homology"/>
<evidence type="ECO:0000256" key="6">
    <source>
        <dbReference type="ARBA" id="ARBA00044504"/>
    </source>
</evidence>
<evidence type="ECO:0000256" key="8">
    <source>
        <dbReference type="SAM" id="MobiDB-lite"/>
    </source>
</evidence>
<keyword evidence="11" id="KW-1185">Reference proteome</keyword>
<evidence type="ECO:0000256" key="3">
    <source>
        <dbReference type="ARBA" id="ARBA00022692"/>
    </source>
</evidence>
<comment type="similarity">
    <text evidence="6">Belongs to the major facilitator superfamily. Phosphate:H(+) symporter (TC 2.A.1.9) family.</text>
</comment>
<protein>
    <submittedName>
        <fullName evidence="10">Uncharacterized protein</fullName>
    </submittedName>
</protein>
<feature type="transmembrane region" description="Helical" evidence="9">
    <location>
        <begin position="267"/>
        <end position="286"/>
    </location>
</feature>
<name>A0ABR0VVF9_REHGL</name>
<evidence type="ECO:0000256" key="5">
    <source>
        <dbReference type="ARBA" id="ARBA00023136"/>
    </source>
</evidence>
<dbReference type="CDD" id="cd17414">
    <property type="entry name" value="MFS_NPF4"/>
    <property type="match status" value="1"/>
</dbReference>
<feature type="transmembrane region" description="Helical" evidence="9">
    <location>
        <begin position="474"/>
        <end position="493"/>
    </location>
</feature>
<organism evidence="10 11">
    <name type="scientific">Rehmannia glutinosa</name>
    <name type="common">Chinese foxglove</name>
    <dbReference type="NCBI Taxonomy" id="99300"/>
    <lineage>
        <taxon>Eukaryota</taxon>
        <taxon>Viridiplantae</taxon>
        <taxon>Streptophyta</taxon>
        <taxon>Embryophyta</taxon>
        <taxon>Tracheophyta</taxon>
        <taxon>Spermatophyta</taxon>
        <taxon>Magnoliopsida</taxon>
        <taxon>eudicotyledons</taxon>
        <taxon>Gunneridae</taxon>
        <taxon>Pentapetalae</taxon>
        <taxon>asterids</taxon>
        <taxon>lamiids</taxon>
        <taxon>Lamiales</taxon>
        <taxon>Orobanchaceae</taxon>
        <taxon>Rehmannieae</taxon>
        <taxon>Rehmannia</taxon>
    </lineage>
</organism>
<feature type="transmembrane region" description="Helical" evidence="9">
    <location>
        <begin position="393"/>
        <end position="413"/>
    </location>
</feature>
<feature type="transmembrane region" description="Helical" evidence="9">
    <location>
        <begin position="513"/>
        <end position="537"/>
    </location>
</feature>
<feature type="transmembrane region" description="Helical" evidence="9">
    <location>
        <begin position="557"/>
        <end position="579"/>
    </location>
</feature>
<dbReference type="InterPro" id="IPR000109">
    <property type="entry name" value="POT_fam"/>
</dbReference>
<evidence type="ECO:0000256" key="4">
    <source>
        <dbReference type="ARBA" id="ARBA00022989"/>
    </source>
</evidence>
<feature type="transmembrane region" description="Helical" evidence="9">
    <location>
        <begin position="599"/>
        <end position="618"/>
    </location>
</feature>
<keyword evidence="3 9" id="KW-0812">Transmembrane</keyword>
<reference evidence="10 11" key="1">
    <citation type="journal article" date="2021" name="Comput. Struct. Biotechnol. J.">
        <title>De novo genome assembly of the potent medicinal plant Rehmannia glutinosa using nanopore technology.</title>
        <authorList>
            <person name="Ma L."/>
            <person name="Dong C."/>
            <person name="Song C."/>
            <person name="Wang X."/>
            <person name="Zheng X."/>
            <person name="Niu Y."/>
            <person name="Chen S."/>
            <person name="Feng W."/>
        </authorList>
    </citation>
    <scope>NUCLEOTIDE SEQUENCE [LARGE SCALE GENOMIC DNA]</scope>
    <source>
        <strain evidence="10">DH-2019</strain>
    </source>
</reference>
<dbReference type="InterPro" id="IPR036259">
    <property type="entry name" value="MFS_trans_sf"/>
</dbReference>
<feature type="coiled-coil region" evidence="7">
    <location>
        <begin position="27"/>
        <end position="58"/>
    </location>
</feature>
<feature type="transmembrane region" description="Helical" evidence="9">
    <location>
        <begin position="239"/>
        <end position="261"/>
    </location>
</feature>
<evidence type="ECO:0000313" key="10">
    <source>
        <dbReference type="EMBL" id="KAK6139280.1"/>
    </source>
</evidence>
<keyword evidence="7" id="KW-0175">Coiled coil</keyword>
<feature type="transmembrane region" description="Helical" evidence="9">
    <location>
        <begin position="147"/>
        <end position="166"/>
    </location>
</feature>
<dbReference type="EMBL" id="JABTTQ020000451">
    <property type="protein sequence ID" value="KAK6139280.1"/>
    <property type="molecule type" value="Genomic_DNA"/>
</dbReference>
<feature type="transmembrane region" description="Helical" evidence="9">
    <location>
        <begin position="433"/>
        <end position="453"/>
    </location>
</feature>
<evidence type="ECO:0000256" key="1">
    <source>
        <dbReference type="ARBA" id="ARBA00004141"/>
    </source>
</evidence>
<dbReference type="Pfam" id="PF00854">
    <property type="entry name" value="PTR2"/>
    <property type="match status" value="1"/>
</dbReference>
<evidence type="ECO:0000256" key="7">
    <source>
        <dbReference type="SAM" id="Coils"/>
    </source>
</evidence>
<evidence type="ECO:0000313" key="11">
    <source>
        <dbReference type="Proteomes" id="UP001318860"/>
    </source>
</evidence>
<evidence type="ECO:0000256" key="2">
    <source>
        <dbReference type="ARBA" id="ARBA00005982"/>
    </source>
</evidence>
<comment type="subcellular location">
    <subcellularLocation>
        <location evidence="1">Membrane</location>
        <topology evidence="1">Multi-pass membrane protein</topology>
    </subcellularLocation>
</comment>
<dbReference type="Proteomes" id="UP001318860">
    <property type="component" value="Unassembled WGS sequence"/>
</dbReference>
<dbReference type="PANTHER" id="PTHR11654">
    <property type="entry name" value="OLIGOPEPTIDE TRANSPORTER-RELATED"/>
    <property type="match status" value="1"/>
</dbReference>
<evidence type="ECO:0000256" key="9">
    <source>
        <dbReference type="SAM" id="Phobius"/>
    </source>
</evidence>
<comment type="caution">
    <text evidence="10">The sequence shown here is derived from an EMBL/GenBank/DDBJ whole genome shotgun (WGS) entry which is preliminary data.</text>
</comment>
<sequence>MQKKLADMQANYEEKILNLTAEYEGKINQLKEDHEKRIEDLQSVNKDVQSDMRLLQQEFSRFKDVMSQINCELLPRIDSNRGNKNNVVEVLENLAYLANASNLVLYLTQYMHFSPAVAANSVTNFMGTAFLLALLGGFLSDAFLNSYYIYLISAVIEFLGLVILTVQAHSGSLQPPKCDPSRPQHIPCQQVHGAKAALLFIGLYLVALGVGGIKGSLPAHGAEQFDESTPHGRKQRSTFFNYFVFSLSCGALIAVTLVVWIEDNKGWQWGFGISTFTILLSIPIFLGGSTFYRNKIPLGSPLTTICKVLIASLLNTYMPRSSSNAIASMATSPSPTPPPNEKDSLQNNKASNSSESPSQSLKFLNRAVINKPACAILKCSVQQVEEVKVVLKILPIFACTIILNCCLAQLSTFSVQQAATMNTKLGTLKVPPASLPIFPVVFIMILAPLYDHVIIPFARRVTKSETGISHLQRIGVGLFLSVIAMAIAALVEIKRKKVATDLNLLDSTDPLPVTFFWIAFQYLFLGSADLFTLAGLLEFFFTEAPFSMRSLATSLSFASLAMGYYLSTAIVSIVNGVTGDSNHKPWLSGGNFNHYNLDRFYWLMCALSGLNFVHYLFWATKYKYRSTHNRT</sequence>
<dbReference type="Gene3D" id="1.20.1250.20">
    <property type="entry name" value="MFS general substrate transporter like domains"/>
    <property type="match status" value="1"/>
</dbReference>
<dbReference type="SUPFAM" id="SSF103473">
    <property type="entry name" value="MFS general substrate transporter"/>
    <property type="match status" value="1"/>
</dbReference>
<feature type="transmembrane region" description="Helical" evidence="9">
    <location>
        <begin position="116"/>
        <end position="135"/>
    </location>
</feature>
<accession>A0ABR0VVF9</accession>
<gene>
    <name evidence="10" type="ORF">DH2020_026974</name>
</gene>
<keyword evidence="4 9" id="KW-1133">Transmembrane helix</keyword>
<feature type="compositionally biased region" description="Polar residues" evidence="8">
    <location>
        <begin position="345"/>
        <end position="358"/>
    </location>
</feature>
<comment type="similarity">
    <text evidence="2">Belongs to the major facilitator superfamily. Proton-dependent oligopeptide transporter (POT/PTR) (TC 2.A.17) family.</text>
</comment>
<feature type="region of interest" description="Disordered" evidence="8">
    <location>
        <begin position="326"/>
        <end position="358"/>
    </location>
</feature>